<comment type="similarity">
    <text evidence="2">Belongs to the OmpP1/FadL family.</text>
</comment>
<keyword evidence="3" id="KW-1134">Transmembrane beta strand</keyword>
<dbReference type="Proteomes" id="UP000245523">
    <property type="component" value="Unassembled WGS sequence"/>
</dbReference>
<proteinExistence type="inferred from homology"/>
<dbReference type="PANTHER" id="PTHR35093">
    <property type="entry name" value="OUTER MEMBRANE PROTEIN NMB0088-RELATED"/>
    <property type="match status" value="1"/>
</dbReference>
<sequence>MRIKNFLPFFASAAFAGGLMHNTNQSADFVRNFAQDASTTNSAVYYNPAGTAFADDGLYISTHMQTVWQTREIETDKFGDYEGKSFVPVMPSLLVNWHHKNFALSSGFFIIGGGGEAKFHDGLPLIDQFLSGTIQKQAAANPRLSQIMSAYKITDPTKLYEAEFTGKQYVYAWQIGASYRIHEMFSAFLGLRVNYAYNSYEGSMKASDLTLKLNNENLNKMLTKDLLSCEQTGWGFTPIASIGFHYKKFSAGIKYEHNTSIEMENETDQIDDAVAKFLPQFVDGEKSDNDLPAILSIGVSYAWLDWLRTGLGYHHYFDKFADYPQGKDSDLDGDEHEIVFGVEMDVIPQLTISASVQRTMYGLADEYLSDLSFVTNSWSVGGGLAFRFTDYLQAQIGYMETIYEDYNKNDNGVKKTYDRTSHNIAFGLDFKI</sequence>
<evidence type="ECO:0000256" key="2">
    <source>
        <dbReference type="ARBA" id="ARBA00008163"/>
    </source>
</evidence>
<dbReference type="PANTHER" id="PTHR35093:SF8">
    <property type="entry name" value="OUTER MEMBRANE PROTEIN NMB0088-RELATED"/>
    <property type="match status" value="1"/>
</dbReference>
<feature type="chain" id="PRO_5047112523" evidence="8">
    <location>
        <begin position="17"/>
        <end position="432"/>
    </location>
</feature>
<evidence type="ECO:0000256" key="8">
    <source>
        <dbReference type="SAM" id="SignalP"/>
    </source>
</evidence>
<evidence type="ECO:0000256" key="3">
    <source>
        <dbReference type="ARBA" id="ARBA00022452"/>
    </source>
</evidence>
<evidence type="ECO:0000256" key="7">
    <source>
        <dbReference type="ARBA" id="ARBA00023237"/>
    </source>
</evidence>
<keyword evidence="10" id="KW-1185">Reference proteome</keyword>
<dbReference type="Gene3D" id="2.40.160.60">
    <property type="entry name" value="Outer membrane protein transport protein (OMPP1/FadL/TodX)"/>
    <property type="match status" value="1"/>
</dbReference>
<name>A0ABX5LN21_9BACT</name>
<dbReference type="InterPro" id="IPR005017">
    <property type="entry name" value="OMPP1/FadL/TodX"/>
</dbReference>
<evidence type="ECO:0000313" key="9">
    <source>
        <dbReference type="EMBL" id="PWK94021.1"/>
    </source>
</evidence>
<reference evidence="9 10" key="1">
    <citation type="submission" date="2018-05" db="EMBL/GenBank/DDBJ databases">
        <title>Animal gut microbial communities from fecal samples from Wisconsin, USA.</title>
        <authorList>
            <person name="Neumann A."/>
        </authorList>
    </citation>
    <scope>NUCLEOTIDE SEQUENCE [LARGE SCALE GENOMIC DNA]</scope>
    <source>
        <strain evidence="9 10">UWS4</strain>
    </source>
</reference>
<evidence type="ECO:0000313" key="10">
    <source>
        <dbReference type="Proteomes" id="UP000245523"/>
    </source>
</evidence>
<comment type="caution">
    <text evidence="9">The sequence shown here is derived from an EMBL/GenBank/DDBJ whole genome shotgun (WGS) entry which is preliminary data.</text>
</comment>
<dbReference type="EMBL" id="QGHD01000024">
    <property type="protein sequence ID" value="PWK94021.1"/>
    <property type="molecule type" value="Genomic_DNA"/>
</dbReference>
<keyword evidence="7" id="KW-0998">Cell outer membrane</keyword>
<dbReference type="SUPFAM" id="SSF56935">
    <property type="entry name" value="Porins"/>
    <property type="match status" value="1"/>
</dbReference>
<evidence type="ECO:0000256" key="5">
    <source>
        <dbReference type="ARBA" id="ARBA00022729"/>
    </source>
</evidence>
<keyword evidence="5 8" id="KW-0732">Signal</keyword>
<evidence type="ECO:0000256" key="4">
    <source>
        <dbReference type="ARBA" id="ARBA00022692"/>
    </source>
</evidence>
<feature type="signal peptide" evidence="8">
    <location>
        <begin position="1"/>
        <end position="16"/>
    </location>
</feature>
<comment type="subcellular location">
    <subcellularLocation>
        <location evidence="1">Cell outer membrane</location>
        <topology evidence="1">Multi-pass membrane protein</topology>
    </subcellularLocation>
</comment>
<dbReference type="RefSeq" id="WP_106198481.1">
    <property type="nucleotide sequence ID" value="NZ_JAXEIU010000039.1"/>
</dbReference>
<keyword evidence="4" id="KW-0812">Transmembrane</keyword>
<evidence type="ECO:0000256" key="6">
    <source>
        <dbReference type="ARBA" id="ARBA00023136"/>
    </source>
</evidence>
<accession>A0ABX5LN21</accession>
<keyword evidence="6" id="KW-0472">Membrane</keyword>
<gene>
    <name evidence="9" type="ORF">B0H50_12412</name>
</gene>
<organism evidence="9 10">
    <name type="scientific">Hallerella porci</name>
    <dbReference type="NCBI Taxonomy" id="1945871"/>
    <lineage>
        <taxon>Bacteria</taxon>
        <taxon>Pseudomonadati</taxon>
        <taxon>Fibrobacterota</taxon>
        <taxon>Fibrobacteria</taxon>
        <taxon>Fibrobacterales</taxon>
        <taxon>Fibrobacteraceae</taxon>
        <taxon>Hallerella</taxon>
    </lineage>
</organism>
<evidence type="ECO:0000256" key="1">
    <source>
        <dbReference type="ARBA" id="ARBA00004571"/>
    </source>
</evidence>
<protein>
    <submittedName>
        <fullName evidence="9">Long-chain fatty acid transport protein</fullName>
    </submittedName>
</protein>